<dbReference type="RefSeq" id="XP_012935415.1">
    <property type="nucleotide sequence ID" value="XM_013079961.2"/>
</dbReference>
<keyword evidence="6" id="KW-1185">Reference proteome</keyword>
<feature type="transmembrane region" description="Helical" evidence="4">
    <location>
        <begin position="27"/>
        <end position="49"/>
    </location>
</feature>
<dbReference type="Pfam" id="PF03024">
    <property type="entry name" value="Folate_rec"/>
    <property type="match status" value="1"/>
</dbReference>
<evidence type="ECO:0000256" key="1">
    <source>
        <dbReference type="ARBA" id="ARBA00007932"/>
    </source>
</evidence>
<evidence type="ECO:0000313" key="7">
    <source>
        <dbReference type="RefSeq" id="XP_012935415.1"/>
    </source>
</evidence>
<dbReference type="InterPro" id="IPR004269">
    <property type="entry name" value="Folate_rcpt"/>
</dbReference>
<evidence type="ECO:0000256" key="3">
    <source>
        <dbReference type="ARBA" id="ARBA00023157"/>
    </source>
</evidence>
<evidence type="ECO:0000313" key="6">
    <source>
        <dbReference type="Proteomes" id="UP000694888"/>
    </source>
</evidence>
<dbReference type="PANTHER" id="PTHR10517:SF28">
    <property type="entry name" value="COILIN"/>
    <property type="match status" value="1"/>
</dbReference>
<feature type="transmembrane region" description="Helical" evidence="4">
    <location>
        <begin position="202"/>
        <end position="223"/>
    </location>
</feature>
<evidence type="ECO:0000256" key="2">
    <source>
        <dbReference type="ARBA" id="ARBA00022729"/>
    </source>
</evidence>
<dbReference type="PANTHER" id="PTHR10517">
    <property type="entry name" value="FOLATE RECEPTOR"/>
    <property type="match status" value="1"/>
</dbReference>
<keyword evidence="4" id="KW-0472">Membrane</keyword>
<organism evidence="6 7">
    <name type="scientific">Aplysia californica</name>
    <name type="common">California sea hare</name>
    <dbReference type="NCBI Taxonomy" id="6500"/>
    <lineage>
        <taxon>Eukaryota</taxon>
        <taxon>Metazoa</taxon>
        <taxon>Spiralia</taxon>
        <taxon>Lophotrochozoa</taxon>
        <taxon>Mollusca</taxon>
        <taxon>Gastropoda</taxon>
        <taxon>Heterobranchia</taxon>
        <taxon>Euthyneura</taxon>
        <taxon>Tectipleura</taxon>
        <taxon>Aplysiida</taxon>
        <taxon>Aplysioidea</taxon>
        <taxon>Aplysiidae</taxon>
        <taxon>Aplysia</taxon>
    </lineage>
</organism>
<accession>A0ABM0ZVJ4</accession>
<protein>
    <submittedName>
        <fullName evidence="7">Uncharacterized protein LOC106011193</fullName>
    </submittedName>
</protein>
<comment type="similarity">
    <text evidence="1">Belongs to the folate receptor family.</text>
</comment>
<dbReference type="Proteomes" id="UP000694888">
    <property type="component" value="Unplaced"/>
</dbReference>
<name>A0ABM0ZVJ4_APLCA</name>
<evidence type="ECO:0000256" key="4">
    <source>
        <dbReference type="SAM" id="Phobius"/>
    </source>
</evidence>
<keyword evidence="2" id="KW-0732">Signal</keyword>
<feature type="domain" description="Folate receptor-like" evidence="5">
    <location>
        <begin position="72"/>
        <end position="177"/>
    </location>
</feature>
<dbReference type="GeneID" id="106011193"/>
<gene>
    <name evidence="7" type="primary">LOC106011193</name>
</gene>
<evidence type="ECO:0000259" key="5">
    <source>
        <dbReference type="Pfam" id="PF03024"/>
    </source>
</evidence>
<reference evidence="7" key="1">
    <citation type="submission" date="2025-08" db="UniProtKB">
        <authorList>
            <consortium name="RefSeq"/>
        </authorList>
    </citation>
    <scope>IDENTIFICATION</scope>
</reference>
<keyword evidence="4" id="KW-0812">Transmembrane</keyword>
<sequence length="227" mass="25566">MAPTPIWRRFVLSLTTKGTRQLSDIGLMNCFLINSAVLFFLVVSLAPAVSGSTAVSVVEPPNQLQYCSFFANRAPKIQLGLKNCTWFKENSCCRQEEIDAIFGRVKPLRGASPACQRYTNYLMCYICAPNQNTFYMMESLTVCEEFCDAWYDACQSAILKGSIIKELYSNGTEFCNSRRFKTDSLAKRNCFFFDAKFDKSGAASGVLLPGQVFLCLHLLVILWNRIL</sequence>
<keyword evidence="3" id="KW-1015">Disulfide bond</keyword>
<keyword evidence="4" id="KW-1133">Transmembrane helix</keyword>
<proteinExistence type="inferred from homology"/>
<dbReference type="InterPro" id="IPR018143">
    <property type="entry name" value="Folate_rcpt-like"/>
</dbReference>